<evidence type="ECO:0000256" key="6">
    <source>
        <dbReference type="PROSITE-ProRule" id="PRU00169"/>
    </source>
</evidence>
<dbReference type="Gene3D" id="3.30.565.10">
    <property type="entry name" value="Histidine kinase-like ATPase, C-terminal domain"/>
    <property type="match status" value="1"/>
</dbReference>
<dbReference type="Pfam" id="PF02518">
    <property type="entry name" value="HATPase_c"/>
    <property type="match status" value="1"/>
</dbReference>
<keyword evidence="3 6" id="KW-0597">Phosphoprotein</keyword>
<dbReference type="GO" id="GO:0005886">
    <property type="term" value="C:plasma membrane"/>
    <property type="evidence" value="ECO:0007669"/>
    <property type="project" value="TreeGrafter"/>
</dbReference>
<dbReference type="SUPFAM" id="SSF55874">
    <property type="entry name" value="ATPase domain of HSP90 chaperone/DNA topoisomerase II/histidine kinase"/>
    <property type="match status" value="1"/>
</dbReference>
<dbReference type="InterPro" id="IPR003594">
    <property type="entry name" value="HATPase_dom"/>
</dbReference>
<evidence type="ECO:0000259" key="7">
    <source>
        <dbReference type="PROSITE" id="PS50109"/>
    </source>
</evidence>
<evidence type="ECO:0000256" key="3">
    <source>
        <dbReference type="ARBA" id="ARBA00022553"/>
    </source>
</evidence>
<sequence length="1169" mass="126011">MTPPREALRGQPVALLLALLLMWPAAGHAGVVHVPSPRLLGMADGLHDPNVREIAEDASGYLWLAGSDGLMRFDGQRYRLWRLEDGVPDVDLRTLHVDALDRLWVGTASAGLVMMGADRGGFQRLPASAPSALRQGLLRQVHSSGDGRIWAIGSDHRLYRRAPRDPQWVLQLLPQEGGPVMALARDSAGALWVAQAASLWRWDGARLARVALPAGSAAPIHSLWADPRGGIEVTSAHGTWATGGAAGAHFRPLGARSVLRSADGVLWQQQGAALLRQEAGAALPWTLQPAPGTAPGPVVIRQALEDRNGDLWWVSEQHGVWWLSARWRQFTALPATADSGSGTGSHYVLGLAASGMHHAWVAGSRGHLQRLDLRTGRGRDVLRFPHAGVSALPVGVAEDAQGRVWVASADRLLRHDPQRRSQREWGLGLGTDQGPVHLQICANGDVWLAHPGAIQRWSTDGKRLHSAAPQQVGLRQDVLLRQLLCTRDGEVWATDPQGVMRWSVARERFEPVPGDGDGPVSAIAEADDGTLWVSRLASLEQYRLAQGRLHRVRRIGAAEGYPQVRANALVVGADGVAWAGAARGVLRVDPHAGEVGVLDTAQGLPVQEVLPQRLLRLGSGALVAGVREGGLLAFDPRALRAPATVPVLVLDAMSRRRHGRVIQVPIAAPPVILGTGDRHVRVAVNLLGRGDPDRIQYHFRLLGHDPGWVDTGPVAQRLFTRLPAGEHSLLVKARHAGGPWSAVRQLPLRVVPRWWETTTGRIALAAAICAALMGGARLHYRRQRRRAQRRQARARRLRAEQDSMQRTRFLAELGRQVRAPLTPVLGWSELLLQSPLSRVQREQVGSLQQAGHHLLQLMDDALDLAGIESGRLRLHPAPFVLVEVMRELHALLLPVARRKALLLHWTSTLPAGACFHGDVQRLRQILLNLLGNALKFTAHGQVSLSARTGPEDRGLVLCVSDTGPGMSPAQVRGLFQRFSQVETADTAAHLGGSGLGLAISRDLAHAMGGRLDVDSQRGRGTQFELTLPWPALAPAAAPAAPRRAACAAVPSRALRVMVLLPATEPDAVEVVCALLRSQGHRVVAVENADAWVRDVDPGPWDLIAADPDMLVAGGRLSARLPWLWPGVRRVALTPRADACAERDARAGGFDGFLRLPVTGARLAAAVAGA</sequence>
<evidence type="ECO:0000256" key="2">
    <source>
        <dbReference type="ARBA" id="ARBA00012438"/>
    </source>
</evidence>
<dbReference type="CDD" id="cd00082">
    <property type="entry name" value="HisKA"/>
    <property type="match status" value="1"/>
</dbReference>
<dbReference type="Gene3D" id="2.60.40.10">
    <property type="entry name" value="Immunoglobulins"/>
    <property type="match status" value="1"/>
</dbReference>
<dbReference type="GO" id="GO:0009927">
    <property type="term" value="F:histidine phosphotransfer kinase activity"/>
    <property type="evidence" value="ECO:0007669"/>
    <property type="project" value="TreeGrafter"/>
</dbReference>
<dbReference type="Gene3D" id="3.40.50.2300">
    <property type="match status" value="1"/>
</dbReference>
<dbReference type="InterPro" id="IPR036890">
    <property type="entry name" value="HATPase_C_sf"/>
</dbReference>
<dbReference type="PANTHER" id="PTHR43047:SF72">
    <property type="entry name" value="OSMOSENSING HISTIDINE PROTEIN KINASE SLN1"/>
    <property type="match status" value="1"/>
</dbReference>
<protein>
    <recommendedName>
        <fullName evidence="2">histidine kinase</fullName>
        <ecNumber evidence="2">2.7.13.3</ecNumber>
    </recommendedName>
</protein>
<dbReference type="PANTHER" id="PTHR43047">
    <property type="entry name" value="TWO-COMPONENT HISTIDINE PROTEIN KINASE"/>
    <property type="match status" value="1"/>
</dbReference>
<feature type="modified residue" description="4-aspartylphosphate" evidence="6">
    <location>
        <position position="1106"/>
    </location>
</feature>
<dbReference type="Gene3D" id="1.10.287.130">
    <property type="match status" value="1"/>
</dbReference>
<dbReference type="EC" id="2.7.13.3" evidence="2"/>
<dbReference type="EMBL" id="JAUTAS010000001">
    <property type="protein sequence ID" value="MDQ1107801.1"/>
    <property type="molecule type" value="Genomic_DNA"/>
</dbReference>
<dbReference type="GO" id="GO:0000155">
    <property type="term" value="F:phosphorelay sensor kinase activity"/>
    <property type="evidence" value="ECO:0007669"/>
    <property type="project" value="InterPro"/>
</dbReference>
<dbReference type="InterPro" id="IPR015943">
    <property type="entry name" value="WD40/YVTN_repeat-like_dom_sf"/>
</dbReference>
<dbReference type="Pfam" id="PF00512">
    <property type="entry name" value="HisKA"/>
    <property type="match status" value="1"/>
</dbReference>
<evidence type="ECO:0000313" key="10">
    <source>
        <dbReference type="Proteomes" id="UP001226084"/>
    </source>
</evidence>
<keyword evidence="5 9" id="KW-0418">Kinase</keyword>
<evidence type="ECO:0000256" key="4">
    <source>
        <dbReference type="ARBA" id="ARBA00022679"/>
    </source>
</evidence>
<feature type="domain" description="Response regulatory" evidence="8">
    <location>
        <begin position="1057"/>
        <end position="1169"/>
    </location>
</feature>
<dbReference type="InterPro" id="IPR036097">
    <property type="entry name" value="HisK_dim/P_sf"/>
</dbReference>
<dbReference type="SUPFAM" id="SSF63829">
    <property type="entry name" value="Calcium-dependent phosphotriesterase"/>
    <property type="match status" value="3"/>
</dbReference>
<dbReference type="InterPro" id="IPR011123">
    <property type="entry name" value="Y_Y_Y"/>
</dbReference>
<name>A0AAP5AGG1_9GAMM</name>
<dbReference type="PROSITE" id="PS50110">
    <property type="entry name" value="RESPONSE_REGULATORY"/>
    <property type="match status" value="1"/>
</dbReference>
<evidence type="ECO:0000259" key="8">
    <source>
        <dbReference type="PROSITE" id="PS50110"/>
    </source>
</evidence>
<dbReference type="AlphaFoldDB" id="A0AAP5AGG1"/>
<dbReference type="SMART" id="SM00388">
    <property type="entry name" value="HisKA"/>
    <property type="match status" value="1"/>
</dbReference>
<dbReference type="Gene3D" id="2.130.10.10">
    <property type="entry name" value="YVTN repeat-like/Quinoprotein amine dehydrogenase"/>
    <property type="match status" value="3"/>
</dbReference>
<dbReference type="SMART" id="SM00387">
    <property type="entry name" value="HATPase_c"/>
    <property type="match status" value="1"/>
</dbReference>
<dbReference type="CDD" id="cd16922">
    <property type="entry name" value="HATPase_EvgS-ArcB-TorS-like"/>
    <property type="match status" value="1"/>
</dbReference>
<dbReference type="InterPro" id="IPR003661">
    <property type="entry name" value="HisK_dim/P_dom"/>
</dbReference>
<dbReference type="InterPro" id="IPR001789">
    <property type="entry name" value="Sig_transdc_resp-reg_receiver"/>
</dbReference>
<dbReference type="Pfam" id="PF07495">
    <property type="entry name" value="Y_Y_Y"/>
    <property type="match status" value="1"/>
</dbReference>
<dbReference type="PROSITE" id="PS50109">
    <property type="entry name" value="HIS_KIN"/>
    <property type="match status" value="1"/>
</dbReference>
<dbReference type="InterPro" id="IPR004358">
    <property type="entry name" value="Sig_transdc_His_kin-like_C"/>
</dbReference>
<accession>A0AAP5AGG1</accession>
<dbReference type="PRINTS" id="PR00344">
    <property type="entry name" value="BCTRLSENSOR"/>
</dbReference>
<dbReference type="SUPFAM" id="SSF47384">
    <property type="entry name" value="Homodimeric domain of signal transducing histidine kinase"/>
    <property type="match status" value="1"/>
</dbReference>
<proteinExistence type="predicted"/>
<dbReference type="InterPro" id="IPR005467">
    <property type="entry name" value="His_kinase_dom"/>
</dbReference>
<evidence type="ECO:0000256" key="5">
    <source>
        <dbReference type="ARBA" id="ARBA00022777"/>
    </source>
</evidence>
<evidence type="ECO:0000256" key="1">
    <source>
        <dbReference type="ARBA" id="ARBA00000085"/>
    </source>
</evidence>
<dbReference type="Proteomes" id="UP001226084">
    <property type="component" value="Unassembled WGS sequence"/>
</dbReference>
<dbReference type="InterPro" id="IPR011006">
    <property type="entry name" value="CheY-like_superfamily"/>
</dbReference>
<dbReference type="SUPFAM" id="SSF52172">
    <property type="entry name" value="CheY-like"/>
    <property type="match status" value="1"/>
</dbReference>
<reference evidence="9" key="1">
    <citation type="submission" date="2023-07" db="EMBL/GenBank/DDBJ databases">
        <title>Functional and genomic diversity of the sorghum phyllosphere microbiome.</title>
        <authorList>
            <person name="Shade A."/>
        </authorList>
    </citation>
    <scope>NUCLEOTIDE SEQUENCE</scope>
    <source>
        <strain evidence="9">SORGH_AS_0457</strain>
    </source>
</reference>
<comment type="caution">
    <text evidence="9">The sequence shown here is derived from an EMBL/GenBank/DDBJ whole genome shotgun (WGS) entry which is preliminary data.</text>
</comment>
<comment type="catalytic activity">
    <reaction evidence="1">
        <text>ATP + protein L-histidine = ADP + protein N-phospho-L-histidine.</text>
        <dbReference type="EC" id="2.7.13.3"/>
    </reaction>
</comment>
<gene>
    <name evidence="9" type="ORF">QE424_000960</name>
</gene>
<dbReference type="InterPro" id="IPR013783">
    <property type="entry name" value="Ig-like_fold"/>
</dbReference>
<feature type="domain" description="Histidine kinase" evidence="7">
    <location>
        <begin position="812"/>
        <end position="1031"/>
    </location>
</feature>
<evidence type="ECO:0000313" key="9">
    <source>
        <dbReference type="EMBL" id="MDQ1107801.1"/>
    </source>
</evidence>
<keyword evidence="4" id="KW-0808">Transferase</keyword>
<dbReference type="RefSeq" id="WP_307106554.1">
    <property type="nucleotide sequence ID" value="NZ_JAUTAS010000001.1"/>
</dbReference>
<organism evidence="9 10">
    <name type="scientific">Stenotrophomonas rhizophila</name>
    <dbReference type="NCBI Taxonomy" id="216778"/>
    <lineage>
        <taxon>Bacteria</taxon>
        <taxon>Pseudomonadati</taxon>
        <taxon>Pseudomonadota</taxon>
        <taxon>Gammaproteobacteria</taxon>
        <taxon>Lysobacterales</taxon>
        <taxon>Lysobacteraceae</taxon>
        <taxon>Stenotrophomonas</taxon>
    </lineage>
</organism>